<dbReference type="EMBL" id="AOJO01000058">
    <property type="protein sequence ID" value="ELZ53798.1"/>
    <property type="molecule type" value="Genomic_DNA"/>
</dbReference>
<evidence type="ECO:0000313" key="4">
    <source>
        <dbReference type="Proteomes" id="UP000011689"/>
    </source>
</evidence>
<dbReference type="AlphaFoldDB" id="M0F363"/>
<evidence type="ECO:0000313" key="3">
    <source>
        <dbReference type="EMBL" id="ELZ53798.1"/>
    </source>
</evidence>
<dbReference type="CDD" id="cd00293">
    <property type="entry name" value="USP-like"/>
    <property type="match status" value="1"/>
</dbReference>
<proteinExistence type="inferred from homology"/>
<dbReference type="RefSeq" id="WP_008586030.1">
    <property type="nucleotide sequence ID" value="NZ_AOJO01000058.1"/>
</dbReference>
<dbReference type="InterPro" id="IPR014729">
    <property type="entry name" value="Rossmann-like_a/b/a_fold"/>
</dbReference>
<dbReference type="Gene3D" id="3.40.50.620">
    <property type="entry name" value="HUPs"/>
    <property type="match status" value="1"/>
</dbReference>
<name>M0F363_9EURY</name>
<dbReference type="PRINTS" id="PR01438">
    <property type="entry name" value="UNVRSLSTRESS"/>
</dbReference>
<organism evidence="3 4">
    <name type="scientific">Halorubrum hochstenium ATCC 700873</name>
    <dbReference type="NCBI Taxonomy" id="1227481"/>
    <lineage>
        <taxon>Archaea</taxon>
        <taxon>Methanobacteriati</taxon>
        <taxon>Methanobacteriota</taxon>
        <taxon>Stenosarchaea group</taxon>
        <taxon>Halobacteria</taxon>
        <taxon>Halobacteriales</taxon>
        <taxon>Haloferacaceae</taxon>
        <taxon>Halorubrum</taxon>
    </lineage>
</organism>
<sequence length="171" mass="17834">MYERILYPTDGSEGAATAVDHVREMAGAFDATVHVLYVVDARHADYGLSGAFLADEGSGVRADPVPDDSGMLGEGGDAAETRAALTERGEEIVERAAAKVGDGGVATETAVATGTPHEAILEYADANDVDLVVMGTRGRTGIERYLLGSVTEKVVRLSDAPVVTVRADEPE</sequence>
<dbReference type="SUPFAM" id="SSF52402">
    <property type="entry name" value="Adenine nucleotide alpha hydrolases-like"/>
    <property type="match status" value="1"/>
</dbReference>
<evidence type="ECO:0000256" key="1">
    <source>
        <dbReference type="ARBA" id="ARBA00008791"/>
    </source>
</evidence>
<dbReference type="InterPro" id="IPR006015">
    <property type="entry name" value="Universal_stress_UspA"/>
</dbReference>
<dbReference type="Pfam" id="PF00582">
    <property type="entry name" value="Usp"/>
    <property type="match status" value="1"/>
</dbReference>
<keyword evidence="4" id="KW-1185">Reference proteome</keyword>
<reference evidence="3 4" key="1">
    <citation type="journal article" date="2014" name="PLoS Genet.">
        <title>Phylogenetically driven sequencing of extremely halophilic archaea reveals strategies for static and dynamic osmo-response.</title>
        <authorList>
            <person name="Becker E.A."/>
            <person name="Seitzer P.M."/>
            <person name="Tritt A."/>
            <person name="Larsen D."/>
            <person name="Krusor M."/>
            <person name="Yao A.I."/>
            <person name="Wu D."/>
            <person name="Madern D."/>
            <person name="Eisen J.A."/>
            <person name="Darling A.E."/>
            <person name="Facciotti M.T."/>
        </authorList>
    </citation>
    <scope>NUCLEOTIDE SEQUENCE [LARGE SCALE GENOMIC DNA]</scope>
    <source>
        <strain evidence="3 4">ATCC 700873</strain>
    </source>
</reference>
<accession>M0F363</accession>
<comment type="caution">
    <text evidence="3">The sequence shown here is derived from an EMBL/GenBank/DDBJ whole genome shotgun (WGS) entry which is preliminary data.</text>
</comment>
<dbReference type="GeneID" id="72712161"/>
<dbReference type="PANTHER" id="PTHR46268">
    <property type="entry name" value="STRESS RESPONSE PROTEIN NHAX"/>
    <property type="match status" value="1"/>
</dbReference>
<comment type="similarity">
    <text evidence="1">Belongs to the universal stress protein A family.</text>
</comment>
<dbReference type="InterPro" id="IPR006016">
    <property type="entry name" value="UspA"/>
</dbReference>
<gene>
    <name evidence="3" type="ORF">C467_13031</name>
</gene>
<evidence type="ECO:0000259" key="2">
    <source>
        <dbReference type="Pfam" id="PF00582"/>
    </source>
</evidence>
<protein>
    <submittedName>
        <fullName evidence="3">UspA domain protein</fullName>
    </submittedName>
</protein>
<dbReference type="OrthoDB" id="105697at2157"/>
<dbReference type="STRING" id="1227481.C467_13031"/>
<dbReference type="PATRIC" id="fig|1227481.4.peg.2575"/>
<feature type="domain" description="UspA" evidence="2">
    <location>
        <begin position="1"/>
        <end position="166"/>
    </location>
</feature>
<dbReference type="Proteomes" id="UP000011689">
    <property type="component" value="Unassembled WGS sequence"/>
</dbReference>
<dbReference type="PANTHER" id="PTHR46268:SF6">
    <property type="entry name" value="UNIVERSAL STRESS PROTEIN UP12"/>
    <property type="match status" value="1"/>
</dbReference>